<feature type="signal peptide" evidence="7">
    <location>
        <begin position="1"/>
        <end position="20"/>
    </location>
</feature>
<comment type="similarity">
    <text evidence="6">Belongs to the alpha/beta interferon family.</text>
</comment>
<feature type="chain" id="PRO_5045901539" evidence="7">
    <location>
        <begin position="21"/>
        <end position="170"/>
    </location>
</feature>
<evidence type="ECO:0000256" key="1">
    <source>
        <dbReference type="ARBA" id="ARBA00004613"/>
    </source>
</evidence>
<evidence type="ECO:0000256" key="3">
    <source>
        <dbReference type="ARBA" id="ARBA00022525"/>
    </source>
</evidence>
<keyword evidence="5" id="KW-1015">Disulfide bond</keyword>
<organism evidence="8 9">
    <name type="scientific">Equus przewalskii</name>
    <name type="common">Przewalski's horse</name>
    <name type="synonym">Equus caballus przewalskii</name>
    <dbReference type="NCBI Taxonomy" id="9798"/>
    <lineage>
        <taxon>Eukaryota</taxon>
        <taxon>Metazoa</taxon>
        <taxon>Chordata</taxon>
        <taxon>Craniata</taxon>
        <taxon>Vertebrata</taxon>
        <taxon>Euteleostomi</taxon>
        <taxon>Mammalia</taxon>
        <taxon>Eutheria</taxon>
        <taxon>Laurasiatheria</taxon>
        <taxon>Perissodactyla</taxon>
        <taxon>Equidae</taxon>
        <taxon>Equus</taxon>
    </lineage>
</organism>
<keyword evidence="2 6" id="KW-0202">Cytokine</keyword>
<evidence type="ECO:0000256" key="5">
    <source>
        <dbReference type="ARBA" id="ARBA00023157"/>
    </source>
</evidence>
<dbReference type="Pfam" id="PF00143">
    <property type="entry name" value="Interferon"/>
    <property type="match status" value="1"/>
</dbReference>
<keyword evidence="7" id="KW-0732">Signal</keyword>
<evidence type="ECO:0000256" key="2">
    <source>
        <dbReference type="ARBA" id="ARBA00022514"/>
    </source>
</evidence>
<accession>A0ABM2FCI3</accession>
<evidence type="ECO:0000313" key="8">
    <source>
        <dbReference type="Proteomes" id="UP001652662"/>
    </source>
</evidence>
<name>A0ABM2FCI3_EQUPR</name>
<evidence type="ECO:0000256" key="7">
    <source>
        <dbReference type="SAM" id="SignalP"/>
    </source>
</evidence>
<keyword evidence="3" id="KW-0964">Secreted</keyword>
<dbReference type="InterPro" id="IPR009079">
    <property type="entry name" value="4_helix_cytokine-like_core"/>
</dbReference>
<keyword evidence="4 6" id="KW-0051">Antiviral defense</keyword>
<reference evidence="9" key="1">
    <citation type="submission" date="2025-08" db="UniProtKB">
        <authorList>
            <consortium name="RefSeq"/>
        </authorList>
    </citation>
    <scope>IDENTIFICATION</scope>
    <source>
        <tissue evidence="9">Blood</tissue>
    </source>
</reference>
<sequence length="170" mass="20105">MAQIHLLVAGVMLCSLPACSLDGDLPWIHSLEKQEIFMLLRQLERIPSQSCLKDRTDFKFPWGRENIPEMQRTEDACFHHEMLRQIINLFNTKDSHAAWKNTLLEQLLSRLDHGLERLEQMEGENLACPSLGIIVRKYFQRIYRFLKEKKFTLCAWEIVRVEMKRCLSIM</sequence>
<dbReference type="PROSITE" id="PS00252">
    <property type="entry name" value="INTERFERON_A_B_D"/>
    <property type="match status" value="1"/>
</dbReference>
<dbReference type="SUPFAM" id="SSF47266">
    <property type="entry name" value="4-helical cytokines"/>
    <property type="match status" value="1"/>
</dbReference>
<dbReference type="PRINTS" id="PR00266">
    <property type="entry name" value="INTERFERONAB"/>
</dbReference>
<evidence type="ECO:0000256" key="4">
    <source>
        <dbReference type="ARBA" id="ARBA00023118"/>
    </source>
</evidence>
<dbReference type="RefSeq" id="XP_008530157.1">
    <property type="nucleotide sequence ID" value="XM_008531935.2"/>
</dbReference>
<gene>
    <name evidence="9" type="primary">LOC103558749</name>
</gene>
<protein>
    <submittedName>
        <fullName evidence="9">Interferon alpha-2-like</fullName>
    </submittedName>
</protein>
<comment type="subcellular location">
    <subcellularLocation>
        <location evidence="1">Secreted</location>
    </subcellularLocation>
</comment>
<dbReference type="PANTHER" id="PTHR11691">
    <property type="entry name" value="TYPE I INTERFERON"/>
    <property type="match status" value="1"/>
</dbReference>
<dbReference type="Proteomes" id="UP001652662">
    <property type="component" value="Chromosome 22"/>
</dbReference>
<evidence type="ECO:0000256" key="6">
    <source>
        <dbReference type="RuleBase" id="RU000436"/>
    </source>
</evidence>
<dbReference type="SMART" id="SM00076">
    <property type="entry name" value="IFabd"/>
    <property type="match status" value="1"/>
</dbReference>
<dbReference type="InterPro" id="IPR000471">
    <property type="entry name" value="Interferon_alpha/beta/delta"/>
</dbReference>
<dbReference type="PANTHER" id="PTHR11691:SF61">
    <property type="entry name" value="INTERFERON-DELTA-4"/>
    <property type="match status" value="1"/>
</dbReference>
<dbReference type="Gene3D" id="1.20.1250.10">
    <property type="match status" value="1"/>
</dbReference>
<evidence type="ECO:0000313" key="9">
    <source>
        <dbReference type="RefSeq" id="XP_008530157.1"/>
    </source>
</evidence>
<keyword evidence="8" id="KW-1185">Reference proteome</keyword>
<dbReference type="GeneID" id="103558749"/>
<proteinExistence type="inferred from homology"/>